<organism evidence="1">
    <name type="scientific">uncultured Desulfobacterium sp</name>
    <dbReference type="NCBI Taxonomy" id="201089"/>
    <lineage>
        <taxon>Bacteria</taxon>
        <taxon>Pseudomonadati</taxon>
        <taxon>Thermodesulfobacteriota</taxon>
        <taxon>Desulfobacteria</taxon>
        <taxon>Desulfobacterales</taxon>
        <taxon>Desulfobacteriaceae</taxon>
        <taxon>Desulfobacterium</taxon>
        <taxon>environmental samples</taxon>
    </lineage>
</organism>
<dbReference type="EMBL" id="OJIN01000091">
    <property type="protein sequence ID" value="SPD73325.1"/>
    <property type="molecule type" value="Genomic_DNA"/>
</dbReference>
<sequence>MILIKPPSRFVGRLGGSRLRGQVNKRKYFNIWKLRALDPLKPYIVIDRTEPF</sequence>
<evidence type="ECO:0000313" key="1">
    <source>
        <dbReference type="EMBL" id="SPD73325.1"/>
    </source>
</evidence>
<protein>
    <submittedName>
        <fullName evidence="1">Uncharacterized protein</fullName>
    </submittedName>
</protein>
<proteinExistence type="predicted"/>
<accession>A0A445MV23</accession>
<name>A0A445MV23_9BACT</name>
<reference evidence="1" key="1">
    <citation type="submission" date="2018-01" db="EMBL/GenBank/DDBJ databases">
        <authorList>
            <person name="Regsiter A."/>
            <person name="William W."/>
        </authorList>
    </citation>
    <scope>NUCLEOTIDE SEQUENCE</scope>
    <source>
        <strain evidence="1">TRIP AH-1</strain>
    </source>
</reference>
<dbReference type="AlphaFoldDB" id="A0A445MV23"/>
<gene>
    <name evidence="1" type="ORF">PITCH_A1800011</name>
</gene>